<protein>
    <submittedName>
        <fullName evidence="2">TIR domain-containing protein</fullName>
    </submittedName>
</protein>
<proteinExistence type="predicted"/>
<accession>A0ABT8KNB5</accession>
<evidence type="ECO:0000259" key="1">
    <source>
        <dbReference type="Pfam" id="PF08937"/>
    </source>
</evidence>
<reference evidence="2" key="1">
    <citation type="submission" date="2023-06" db="EMBL/GenBank/DDBJ databases">
        <title>Genomic of Parafulvivirga corallium.</title>
        <authorList>
            <person name="Wang G."/>
        </authorList>
    </citation>
    <scope>NUCLEOTIDE SEQUENCE</scope>
    <source>
        <strain evidence="2">BMA10</strain>
    </source>
</reference>
<sequence length="192" mass="22584">MAKRVFFSFHYQDVIDFRANTVRNHWLTKKDREVAGFFDASIWESAKKTGDTAVKRLINKGISNTSNTCVLVGSNSFERRWVRYEIFKSIYEGNHVFAVHINKIKGKDQKVKAYGNNPFEYLGLEFSKDGKSVKPIEFKIKNWGYARDFDGYKLDKVAPKSYWGNVYKLSKWHKIYCWKTGDGYKNFSKWVK</sequence>
<name>A0ABT8KNB5_9BACT</name>
<dbReference type="Proteomes" id="UP001172082">
    <property type="component" value="Unassembled WGS sequence"/>
</dbReference>
<keyword evidence="3" id="KW-1185">Reference proteome</keyword>
<comment type="caution">
    <text evidence="2">The sequence shown here is derived from an EMBL/GenBank/DDBJ whole genome shotgun (WGS) entry which is preliminary data.</text>
</comment>
<feature type="domain" description="Thoeris protein ThsB TIR-like" evidence="1">
    <location>
        <begin position="6"/>
        <end position="103"/>
    </location>
</feature>
<organism evidence="2 3">
    <name type="scientific">Splendidivirga corallicola</name>
    <dbReference type="NCBI Taxonomy" id="3051826"/>
    <lineage>
        <taxon>Bacteria</taxon>
        <taxon>Pseudomonadati</taxon>
        <taxon>Bacteroidota</taxon>
        <taxon>Cytophagia</taxon>
        <taxon>Cytophagales</taxon>
        <taxon>Splendidivirgaceae</taxon>
        <taxon>Splendidivirga</taxon>
    </lineage>
</organism>
<dbReference type="Pfam" id="PF08937">
    <property type="entry name" value="ThsB_TIR"/>
    <property type="match status" value="1"/>
</dbReference>
<dbReference type="EMBL" id="JAUJEA010000002">
    <property type="protein sequence ID" value="MDN5201198.1"/>
    <property type="molecule type" value="Genomic_DNA"/>
</dbReference>
<evidence type="ECO:0000313" key="3">
    <source>
        <dbReference type="Proteomes" id="UP001172082"/>
    </source>
</evidence>
<dbReference type="InterPro" id="IPR015032">
    <property type="entry name" value="ThsB__TIR-like_domain"/>
</dbReference>
<dbReference type="Gene3D" id="3.40.50.11200">
    <property type="match status" value="1"/>
</dbReference>
<evidence type="ECO:0000313" key="2">
    <source>
        <dbReference type="EMBL" id="MDN5201198.1"/>
    </source>
</evidence>
<gene>
    <name evidence="2" type="ORF">QQ008_07490</name>
</gene>
<dbReference type="RefSeq" id="WP_346751224.1">
    <property type="nucleotide sequence ID" value="NZ_JAUJEA010000002.1"/>
</dbReference>